<evidence type="ECO:0000256" key="9">
    <source>
        <dbReference type="ARBA" id="ARBA00045321"/>
    </source>
</evidence>
<evidence type="ECO:0000256" key="7">
    <source>
        <dbReference type="ARBA" id="ARBA00023212"/>
    </source>
</evidence>
<dbReference type="Proteomes" id="UP000504635">
    <property type="component" value="Unplaced"/>
</dbReference>
<dbReference type="GO" id="GO:0036064">
    <property type="term" value="C:ciliary basal body"/>
    <property type="evidence" value="ECO:0007669"/>
    <property type="project" value="TreeGrafter"/>
</dbReference>
<accession>A0A6J2YL90</accession>
<dbReference type="KEGG" id="soy:115888555"/>
<dbReference type="GO" id="GO:0030030">
    <property type="term" value="P:cell projection organization"/>
    <property type="evidence" value="ECO:0007669"/>
    <property type="project" value="UniProtKB-KW"/>
</dbReference>
<proteinExistence type="inferred from homology"/>
<evidence type="ECO:0000256" key="2">
    <source>
        <dbReference type="ARBA" id="ARBA00010500"/>
    </source>
</evidence>
<evidence type="ECO:0000313" key="10">
    <source>
        <dbReference type="Proteomes" id="UP000504635"/>
    </source>
</evidence>
<gene>
    <name evidence="11" type="primary">LOC115888555</name>
</gene>
<comment type="subcellular location">
    <subcellularLocation>
        <location evidence="1">Cytoplasm</location>
        <location evidence="1">Cytoskeleton</location>
        <location evidence="1">Cilium axoneme</location>
    </subcellularLocation>
</comment>
<dbReference type="InterPro" id="IPR021897">
    <property type="entry name" value="FAP206"/>
</dbReference>
<evidence type="ECO:0000256" key="5">
    <source>
        <dbReference type="ARBA" id="ARBA00022794"/>
    </source>
</evidence>
<evidence type="ECO:0000256" key="1">
    <source>
        <dbReference type="ARBA" id="ARBA00004430"/>
    </source>
</evidence>
<keyword evidence="4" id="KW-0963">Cytoplasm</keyword>
<name>A0A6J2YL90_SITOR</name>
<keyword evidence="8" id="KW-0966">Cell projection</keyword>
<dbReference type="AlphaFoldDB" id="A0A6J2YL90"/>
<comment type="similarity">
    <text evidence="2">Belongs to the CFAP206 family.</text>
</comment>
<keyword evidence="5" id="KW-0970">Cilium biogenesis/degradation</keyword>
<dbReference type="PANTHER" id="PTHR21442">
    <property type="entry name" value="CILIA- AND FLAGELLA-ASSOCIATED PROTEIN 206"/>
    <property type="match status" value="1"/>
</dbReference>
<dbReference type="Pfam" id="PF12018">
    <property type="entry name" value="FAP206"/>
    <property type="match status" value="1"/>
</dbReference>
<evidence type="ECO:0000256" key="6">
    <source>
        <dbReference type="ARBA" id="ARBA00023069"/>
    </source>
</evidence>
<reference evidence="11" key="1">
    <citation type="submission" date="2025-08" db="UniProtKB">
        <authorList>
            <consortium name="RefSeq"/>
        </authorList>
    </citation>
    <scope>IDENTIFICATION</scope>
    <source>
        <tissue evidence="11">Gonads</tissue>
    </source>
</reference>
<comment type="function">
    <text evidence="9">Essential for sperm motility and is involved in the regulation of the beating frequency of motile cilia on the epithelial cells of the respiratory tract. Required for the establishment of radial spokes in sperm flagella.</text>
</comment>
<dbReference type="OrthoDB" id="10251073at2759"/>
<evidence type="ECO:0000313" key="11">
    <source>
        <dbReference type="RefSeq" id="XP_030764167.1"/>
    </source>
</evidence>
<dbReference type="PANTHER" id="PTHR21442:SF0">
    <property type="entry name" value="CILIA- AND FLAGELLA-ASSOCIATED PROTEIN 206"/>
    <property type="match status" value="1"/>
</dbReference>
<evidence type="ECO:0000256" key="4">
    <source>
        <dbReference type="ARBA" id="ARBA00022490"/>
    </source>
</evidence>
<dbReference type="FunCoup" id="A0A6J2YL90">
    <property type="interactions" value="22"/>
</dbReference>
<dbReference type="GeneID" id="115888555"/>
<dbReference type="GO" id="GO:0003356">
    <property type="term" value="P:regulation of cilium beat frequency"/>
    <property type="evidence" value="ECO:0007669"/>
    <property type="project" value="TreeGrafter"/>
</dbReference>
<dbReference type="RefSeq" id="XP_030764167.1">
    <property type="nucleotide sequence ID" value="XM_030908307.1"/>
</dbReference>
<evidence type="ECO:0000256" key="3">
    <source>
        <dbReference type="ARBA" id="ARBA00021602"/>
    </source>
</evidence>
<evidence type="ECO:0000256" key="8">
    <source>
        <dbReference type="ARBA" id="ARBA00023273"/>
    </source>
</evidence>
<keyword evidence="6" id="KW-0969">Cilium</keyword>
<keyword evidence="7" id="KW-0206">Cytoskeleton</keyword>
<sequence>METAMSTTKSITDDTDHIVRNVLSEILRECKNRNIEVIPEFLVYYIELCRLDPQRGLFEANITNRQNTQAFIKHTVSKLKDKKNRQIATLKIQFLVTDHVQKGYKLINSFRRETETKLHPLLMNIVEQDKKNTIEILYKKISIYAILASGMGNPANSDVLKEAKQVVKSIVEVKEMKTFPSVTNYIKQEVVKTIADLSMGIRLYNKECKKGGYGIKDMPKLLNESIAKLRRKIILNLVESEETSKAITKLILAPLNIKDVRDEYVLEIACPTINSKLKWIQYKDLGTLYRQWIKSARELLVELNKIDDNLQAMISEYHEVIKYLREIVVPQLYMLVKDVFPHFIHLSQIWKEIQDTALYVQELWKLFLALFQTVVSVQLDLTLEEESQMMKWIATKDEPLLTSTTNPYVTIYHDAEQLPDVTLEFDGYCCWALVNVYGALIKGNPKFGIIKYNNKFYCFCCKLAANRFAVNPEEFIIRTVTMARKYFQLISYLNINDLMMEYKGCSGFETEAVDHTHKHDLGTQTEVHIEKSNMVFGYKWNVWSYRREAITGNALLTAKTTSCMTNRMHSKAPCGTQTYGMKRRETQTTTDDYCNTIKPLKFIHGLRGNRKSKTINMDLTEIP</sequence>
<dbReference type="InParanoid" id="A0A6J2YL90"/>
<protein>
    <recommendedName>
        <fullName evidence="3">Cilia- and flagella-associated protein 206</fullName>
    </recommendedName>
</protein>
<dbReference type="GO" id="GO:0005930">
    <property type="term" value="C:axoneme"/>
    <property type="evidence" value="ECO:0007669"/>
    <property type="project" value="UniProtKB-SubCell"/>
</dbReference>
<keyword evidence="10" id="KW-1185">Reference proteome</keyword>
<organism evidence="10 11">
    <name type="scientific">Sitophilus oryzae</name>
    <name type="common">Rice weevil</name>
    <name type="synonym">Curculio oryzae</name>
    <dbReference type="NCBI Taxonomy" id="7048"/>
    <lineage>
        <taxon>Eukaryota</taxon>
        <taxon>Metazoa</taxon>
        <taxon>Ecdysozoa</taxon>
        <taxon>Arthropoda</taxon>
        <taxon>Hexapoda</taxon>
        <taxon>Insecta</taxon>
        <taxon>Pterygota</taxon>
        <taxon>Neoptera</taxon>
        <taxon>Endopterygota</taxon>
        <taxon>Coleoptera</taxon>
        <taxon>Polyphaga</taxon>
        <taxon>Cucujiformia</taxon>
        <taxon>Curculionidae</taxon>
        <taxon>Dryophthorinae</taxon>
        <taxon>Sitophilus</taxon>
    </lineage>
</organism>